<dbReference type="RefSeq" id="WP_214058973.1">
    <property type="nucleotide sequence ID" value="NZ_BAAAHS010000100.1"/>
</dbReference>
<protein>
    <submittedName>
        <fullName evidence="2">Glucosyl-3-phosphoglycerate phosphatase</fullName>
        <ecNumber evidence="2">3.1.3.85</ecNumber>
    </submittedName>
</protein>
<dbReference type="InterPro" id="IPR013078">
    <property type="entry name" value="His_Pase_superF_clade-1"/>
</dbReference>
<dbReference type="PANTHER" id="PTHR46517:SF1">
    <property type="entry name" value="FRUCTOSE-2,6-BISPHOSPHATASE TIGAR"/>
    <property type="match status" value="1"/>
</dbReference>
<keyword evidence="1 2" id="KW-0378">Hydrolase</keyword>
<dbReference type="EMBL" id="CP075371">
    <property type="protein sequence ID" value="QVT79541.1"/>
    <property type="molecule type" value="Genomic_DNA"/>
</dbReference>
<reference evidence="2 3" key="1">
    <citation type="submission" date="2021-05" db="EMBL/GenBank/DDBJ databases">
        <title>Complete genome of Nocardioides aquaticus KCTC 9944T isolated from meromictic and hypersaline Ekho Lake, Antarctica.</title>
        <authorList>
            <person name="Hwang K."/>
            <person name="Kim K.M."/>
            <person name="Choe H."/>
        </authorList>
    </citation>
    <scope>NUCLEOTIDE SEQUENCE [LARGE SCALE GENOMIC DNA]</scope>
    <source>
        <strain evidence="2 3">KCTC 9944</strain>
    </source>
</reference>
<name>A0ABX8EGV0_9ACTN</name>
<dbReference type="CDD" id="cd07067">
    <property type="entry name" value="HP_PGM_like"/>
    <property type="match status" value="1"/>
</dbReference>
<evidence type="ECO:0000256" key="1">
    <source>
        <dbReference type="ARBA" id="ARBA00022801"/>
    </source>
</evidence>
<dbReference type="EC" id="3.1.3.85" evidence="2"/>
<dbReference type="SUPFAM" id="SSF53254">
    <property type="entry name" value="Phosphoglycerate mutase-like"/>
    <property type="match status" value="1"/>
</dbReference>
<dbReference type="GO" id="GO:0016787">
    <property type="term" value="F:hydrolase activity"/>
    <property type="evidence" value="ECO:0007669"/>
    <property type="project" value="UniProtKB-KW"/>
</dbReference>
<evidence type="ECO:0000313" key="3">
    <source>
        <dbReference type="Proteomes" id="UP000679307"/>
    </source>
</evidence>
<dbReference type="PANTHER" id="PTHR46517">
    <property type="entry name" value="FRUCTOSE-2,6-BISPHOSPHATASE TIGAR"/>
    <property type="match status" value="1"/>
</dbReference>
<gene>
    <name evidence="2" type="primary">gpgP_2</name>
    <name evidence="2" type="ORF">ENKNEFLB_01923</name>
</gene>
<dbReference type="InterPro" id="IPR029033">
    <property type="entry name" value="His_PPase_superfam"/>
</dbReference>
<proteinExistence type="predicted"/>
<dbReference type="Gene3D" id="3.40.50.1240">
    <property type="entry name" value="Phosphoglycerate mutase-like"/>
    <property type="match status" value="1"/>
</dbReference>
<dbReference type="Proteomes" id="UP000679307">
    <property type="component" value="Chromosome"/>
</dbReference>
<organism evidence="2 3">
    <name type="scientific">Nocardioides aquaticus</name>
    <dbReference type="NCBI Taxonomy" id="160826"/>
    <lineage>
        <taxon>Bacteria</taxon>
        <taxon>Bacillati</taxon>
        <taxon>Actinomycetota</taxon>
        <taxon>Actinomycetes</taxon>
        <taxon>Propionibacteriales</taxon>
        <taxon>Nocardioidaceae</taxon>
        <taxon>Nocardioides</taxon>
    </lineage>
</organism>
<dbReference type="Pfam" id="PF00300">
    <property type="entry name" value="His_Phos_1"/>
    <property type="match status" value="1"/>
</dbReference>
<keyword evidence="3" id="KW-1185">Reference proteome</keyword>
<sequence>MSGPRSLVLLRHGRTAYNAASRIQGQVDVDLDDTGHDQAARAAVAVAALQPDVLWCSDLERTRSTAAYVAKETGLEPTYDARLREFHLGEREGLTHAEFAELAPEEFARFRLGDFDAVSGGEATAAVASRMSEVAGELLAATPAGGTAVAVSHGAAIRTAVTALVGWPLTALSALHGLDNCGWVVLDEHKVDPDGPGTLRLRAYNRTADA</sequence>
<evidence type="ECO:0000313" key="2">
    <source>
        <dbReference type="EMBL" id="QVT79541.1"/>
    </source>
</evidence>
<accession>A0ABX8EGV0</accession>
<dbReference type="InterPro" id="IPR051695">
    <property type="entry name" value="Phosphoglycerate_Mutase"/>
</dbReference>
<dbReference type="SMART" id="SM00855">
    <property type="entry name" value="PGAM"/>
    <property type="match status" value="1"/>
</dbReference>